<keyword evidence="1" id="KW-0343">GTPase activation</keyword>
<evidence type="ECO:0000259" key="2">
    <source>
        <dbReference type="PROSITE" id="PS50085"/>
    </source>
</evidence>
<feature type="domain" description="Rap-GAP" evidence="2">
    <location>
        <begin position="1"/>
        <end position="172"/>
    </location>
</feature>
<evidence type="ECO:0000256" key="1">
    <source>
        <dbReference type="ARBA" id="ARBA00022468"/>
    </source>
</evidence>
<keyword evidence="4" id="KW-1185">Reference proteome</keyword>
<organism evidence="3 4">
    <name type="scientific">Haemaphysalis longicornis</name>
    <name type="common">Bush tick</name>
    <dbReference type="NCBI Taxonomy" id="44386"/>
    <lineage>
        <taxon>Eukaryota</taxon>
        <taxon>Metazoa</taxon>
        <taxon>Ecdysozoa</taxon>
        <taxon>Arthropoda</taxon>
        <taxon>Chelicerata</taxon>
        <taxon>Arachnida</taxon>
        <taxon>Acari</taxon>
        <taxon>Parasitiformes</taxon>
        <taxon>Ixodida</taxon>
        <taxon>Ixodoidea</taxon>
        <taxon>Ixodidae</taxon>
        <taxon>Haemaphysalinae</taxon>
        <taxon>Haemaphysalis</taxon>
    </lineage>
</organism>
<dbReference type="GO" id="GO:0032007">
    <property type="term" value="P:negative regulation of TOR signaling"/>
    <property type="evidence" value="ECO:0007669"/>
    <property type="project" value="TreeGrafter"/>
</dbReference>
<dbReference type="InterPro" id="IPR027107">
    <property type="entry name" value="Tuberin/Ral-act_asu"/>
</dbReference>
<dbReference type="AlphaFoldDB" id="A0A9J6FL81"/>
<dbReference type="GO" id="GO:0005634">
    <property type="term" value="C:nucleus"/>
    <property type="evidence" value="ECO:0007669"/>
    <property type="project" value="InterPro"/>
</dbReference>
<dbReference type="GO" id="GO:0005096">
    <property type="term" value="F:GTPase activator activity"/>
    <property type="evidence" value="ECO:0007669"/>
    <property type="project" value="UniProtKB-KW"/>
</dbReference>
<sequence length="172" mass="19231">MPTHETHRLGLVYVGGGQAGQEQAILSNTHGSVRYTALLRQLGSLVCLSELDPRRTYVGGLDCSERREDGVHGLCWQDDVTQVVFHVATLMPNGSSDRQRDNKKRHIGNDFVLIVYNDSGEPYDMATFRVTPLDLSFAALLFFEQFSLLEGATSQGLLWCTLRFLESATHRD</sequence>
<name>A0A9J6FL81_HAELO</name>
<evidence type="ECO:0000313" key="3">
    <source>
        <dbReference type="EMBL" id="KAH9363169.1"/>
    </source>
</evidence>
<dbReference type="PROSITE" id="PS50085">
    <property type="entry name" value="RAPGAP"/>
    <property type="match status" value="1"/>
</dbReference>
<dbReference type="PANTHER" id="PTHR10063:SF0">
    <property type="entry name" value="TUBERIN"/>
    <property type="match status" value="1"/>
</dbReference>
<dbReference type="EMBL" id="JABSTR010000001">
    <property type="protein sequence ID" value="KAH9363169.1"/>
    <property type="molecule type" value="Genomic_DNA"/>
</dbReference>
<dbReference type="SUPFAM" id="SSF111347">
    <property type="entry name" value="Rap/Ran-GAP"/>
    <property type="match status" value="1"/>
</dbReference>
<dbReference type="GO" id="GO:0051056">
    <property type="term" value="P:regulation of small GTPase mediated signal transduction"/>
    <property type="evidence" value="ECO:0007669"/>
    <property type="project" value="InterPro"/>
</dbReference>
<reference evidence="3 4" key="1">
    <citation type="journal article" date="2020" name="Cell">
        <title>Large-Scale Comparative Analyses of Tick Genomes Elucidate Their Genetic Diversity and Vector Capacities.</title>
        <authorList>
            <consortium name="Tick Genome and Microbiome Consortium (TIGMIC)"/>
            <person name="Jia N."/>
            <person name="Wang J."/>
            <person name="Shi W."/>
            <person name="Du L."/>
            <person name="Sun Y."/>
            <person name="Zhan W."/>
            <person name="Jiang J.F."/>
            <person name="Wang Q."/>
            <person name="Zhang B."/>
            <person name="Ji P."/>
            <person name="Bell-Sakyi L."/>
            <person name="Cui X.M."/>
            <person name="Yuan T.T."/>
            <person name="Jiang B.G."/>
            <person name="Yang W.F."/>
            <person name="Lam T.T."/>
            <person name="Chang Q.C."/>
            <person name="Ding S.J."/>
            <person name="Wang X.J."/>
            <person name="Zhu J.G."/>
            <person name="Ruan X.D."/>
            <person name="Zhao L."/>
            <person name="Wei J.T."/>
            <person name="Ye R.Z."/>
            <person name="Que T.C."/>
            <person name="Du C.H."/>
            <person name="Zhou Y.H."/>
            <person name="Cheng J.X."/>
            <person name="Dai P.F."/>
            <person name="Guo W.B."/>
            <person name="Han X.H."/>
            <person name="Huang E.J."/>
            <person name="Li L.F."/>
            <person name="Wei W."/>
            <person name="Gao Y.C."/>
            <person name="Liu J.Z."/>
            <person name="Shao H.Z."/>
            <person name="Wang X."/>
            <person name="Wang C.C."/>
            <person name="Yang T.C."/>
            <person name="Huo Q.B."/>
            <person name="Li W."/>
            <person name="Chen H.Y."/>
            <person name="Chen S.E."/>
            <person name="Zhou L.G."/>
            <person name="Ni X.B."/>
            <person name="Tian J.H."/>
            <person name="Sheng Y."/>
            <person name="Liu T."/>
            <person name="Pan Y.S."/>
            <person name="Xia L.Y."/>
            <person name="Li J."/>
            <person name="Zhao F."/>
            <person name="Cao W.C."/>
        </authorList>
    </citation>
    <scope>NUCLEOTIDE SEQUENCE [LARGE SCALE GENOMIC DNA]</scope>
    <source>
        <strain evidence="3">HaeL-2018</strain>
    </source>
</reference>
<dbReference type="GO" id="GO:0033596">
    <property type="term" value="C:TSC1-TSC2 complex"/>
    <property type="evidence" value="ECO:0007669"/>
    <property type="project" value="TreeGrafter"/>
</dbReference>
<dbReference type="InterPro" id="IPR000331">
    <property type="entry name" value="Rap/Ran_GAP_dom"/>
</dbReference>
<dbReference type="InterPro" id="IPR035974">
    <property type="entry name" value="Rap/Ran-GAP_sf"/>
</dbReference>
<dbReference type="Gene3D" id="3.40.50.11210">
    <property type="entry name" value="Rap/Ran-GAP"/>
    <property type="match status" value="1"/>
</dbReference>
<dbReference type="Proteomes" id="UP000821853">
    <property type="component" value="Chromosome 1"/>
</dbReference>
<dbReference type="OrthoDB" id="5797019at2759"/>
<proteinExistence type="predicted"/>
<gene>
    <name evidence="3" type="ORF">HPB48_011863</name>
</gene>
<dbReference type="Pfam" id="PF02145">
    <property type="entry name" value="Rap_GAP"/>
    <property type="match status" value="1"/>
</dbReference>
<evidence type="ECO:0000313" key="4">
    <source>
        <dbReference type="Proteomes" id="UP000821853"/>
    </source>
</evidence>
<accession>A0A9J6FL81</accession>
<protein>
    <recommendedName>
        <fullName evidence="2">Rap-GAP domain-containing protein</fullName>
    </recommendedName>
</protein>
<dbReference type="VEuPathDB" id="VectorBase:HLOH_056300"/>
<comment type="caution">
    <text evidence="3">The sequence shown here is derived from an EMBL/GenBank/DDBJ whole genome shotgun (WGS) entry which is preliminary data.</text>
</comment>
<dbReference type="PANTHER" id="PTHR10063">
    <property type="entry name" value="TUBERIN"/>
    <property type="match status" value="1"/>
</dbReference>